<evidence type="ECO:0000313" key="2">
    <source>
        <dbReference type="Proteomes" id="UP001212841"/>
    </source>
</evidence>
<keyword evidence="2" id="KW-1185">Reference proteome</keyword>
<organism evidence="1 2">
    <name type="scientific">Rhizophlyctis rosea</name>
    <dbReference type="NCBI Taxonomy" id="64517"/>
    <lineage>
        <taxon>Eukaryota</taxon>
        <taxon>Fungi</taxon>
        <taxon>Fungi incertae sedis</taxon>
        <taxon>Chytridiomycota</taxon>
        <taxon>Chytridiomycota incertae sedis</taxon>
        <taxon>Chytridiomycetes</taxon>
        <taxon>Rhizophlyctidales</taxon>
        <taxon>Rhizophlyctidaceae</taxon>
        <taxon>Rhizophlyctis</taxon>
    </lineage>
</organism>
<reference evidence="1" key="1">
    <citation type="submission" date="2020-05" db="EMBL/GenBank/DDBJ databases">
        <title>Phylogenomic resolution of chytrid fungi.</title>
        <authorList>
            <person name="Stajich J.E."/>
            <person name="Amses K."/>
            <person name="Simmons R."/>
            <person name="Seto K."/>
            <person name="Myers J."/>
            <person name="Bonds A."/>
            <person name="Quandt C.A."/>
            <person name="Barry K."/>
            <person name="Liu P."/>
            <person name="Grigoriev I."/>
            <person name="Longcore J.E."/>
            <person name="James T.Y."/>
        </authorList>
    </citation>
    <scope>NUCLEOTIDE SEQUENCE</scope>
    <source>
        <strain evidence="1">JEL0318</strain>
    </source>
</reference>
<sequence>MEIDIWLPRIREVLRKLHGEETANRIKPDAVQPLGNGANPVYQVKITKLTHSRKRQRDASPSRAATFTHISHLVVKFYTHLDGGTVAWASESAALQEVRSQNLKWNGEGKKLEAPDYLTEGLLRSEVESSSWTWPYIVMESLDGAQDGRLQPLGAVASTLNPESWTNLITWLAHQLRQIHSSLP</sequence>
<proteinExistence type="predicted"/>
<accession>A0AAD5S102</accession>
<name>A0AAD5S102_9FUNG</name>
<feature type="non-terminal residue" evidence="1">
    <location>
        <position position="184"/>
    </location>
</feature>
<evidence type="ECO:0000313" key="1">
    <source>
        <dbReference type="EMBL" id="KAJ3026086.1"/>
    </source>
</evidence>
<protein>
    <submittedName>
        <fullName evidence="1">Uncharacterized protein</fullName>
    </submittedName>
</protein>
<dbReference type="EMBL" id="JADGJD010003055">
    <property type="protein sequence ID" value="KAJ3026086.1"/>
    <property type="molecule type" value="Genomic_DNA"/>
</dbReference>
<dbReference type="AlphaFoldDB" id="A0AAD5S102"/>
<dbReference type="Proteomes" id="UP001212841">
    <property type="component" value="Unassembled WGS sequence"/>
</dbReference>
<comment type="caution">
    <text evidence="1">The sequence shown here is derived from an EMBL/GenBank/DDBJ whole genome shotgun (WGS) entry which is preliminary data.</text>
</comment>
<gene>
    <name evidence="1" type="ORF">HK097_006532</name>
</gene>